<evidence type="ECO:0000313" key="8">
    <source>
        <dbReference type="EMBL" id="OXG20872.1"/>
    </source>
</evidence>
<keyword evidence="3" id="KW-0175">Coiled coil</keyword>
<gene>
    <name evidence="8" type="ORF">C361_03851</name>
</gene>
<dbReference type="Pfam" id="PF25151">
    <property type="entry name" value="TPR_Trm732_C"/>
    <property type="match status" value="1"/>
</dbReference>
<dbReference type="Pfam" id="PF25150">
    <property type="entry name" value="TPR_Trm732"/>
    <property type="match status" value="1"/>
</dbReference>
<evidence type="ECO:0000256" key="3">
    <source>
        <dbReference type="SAM" id="Coils"/>
    </source>
</evidence>
<evidence type="ECO:0000259" key="5">
    <source>
        <dbReference type="Pfam" id="PF10350"/>
    </source>
</evidence>
<name>A0A854QJ91_CRYNE</name>
<feature type="domain" description="DUF2428" evidence="5">
    <location>
        <begin position="606"/>
        <end position="860"/>
    </location>
</feature>
<feature type="domain" description="tRNA (32-2'-O)-methyltransferase regulator THADA-like C-terminal TPR repeats region" evidence="7">
    <location>
        <begin position="862"/>
        <end position="1020"/>
    </location>
</feature>
<dbReference type="GO" id="GO:0030488">
    <property type="term" value="P:tRNA methylation"/>
    <property type="evidence" value="ECO:0007669"/>
    <property type="project" value="TreeGrafter"/>
</dbReference>
<evidence type="ECO:0000256" key="4">
    <source>
        <dbReference type="SAM" id="MobiDB-lite"/>
    </source>
</evidence>
<evidence type="ECO:0000259" key="6">
    <source>
        <dbReference type="Pfam" id="PF25150"/>
    </source>
</evidence>
<dbReference type="OrthoDB" id="734129at2759"/>
<evidence type="ECO:0000256" key="2">
    <source>
        <dbReference type="ARBA" id="ARBA00022694"/>
    </source>
</evidence>
<evidence type="ECO:0000259" key="7">
    <source>
        <dbReference type="Pfam" id="PF25151"/>
    </source>
</evidence>
<evidence type="ECO:0000256" key="1">
    <source>
        <dbReference type="ARBA" id="ARBA00010409"/>
    </source>
</evidence>
<protein>
    <submittedName>
        <fullName evidence="8">Cytoplasmic protein</fullName>
    </submittedName>
</protein>
<dbReference type="Pfam" id="PF10350">
    <property type="entry name" value="DUF2428"/>
    <property type="match status" value="1"/>
</dbReference>
<proteinExistence type="inferred from homology"/>
<dbReference type="InterPro" id="IPR019442">
    <property type="entry name" value="THADA/TRM732_DUF2428"/>
</dbReference>
<comment type="caution">
    <text evidence="8">The sequence shown here is derived from an EMBL/GenBank/DDBJ whole genome shotgun (WGS) entry which is preliminary data.</text>
</comment>
<dbReference type="InterPro" id="IPR011989">
    <property type="entry name" value="ARM-like"/>
</dbReference>
<keyword evidence="2" id="KW-0819">tRNA processing</keyword>
<organism evidence="8 9">
    <name type="scientific">Cryptococcus neoformans Tu259-1</name>
    <dbReference type="NCBI Taxonomy" id="1230072"/>
    <lineage>
        <taxon>Eukaryota</taxon>
        <taxon>Fungi</taxon>
        <taxon>Dikarya</taxon>
        <taxon>Basidiomycota</taxon>
        <taxon>Agaricomycotina</taxon>
        <taxon>Tremellomycetes</taxon>
        <taxon>Tremellales</taxon>
        <taxon>Cryptococcaceae</taxon>
        <taxon>Cryptococcus</taxon>
        <taxon>Cryptococcus neoformans species complex</taxon>
    </lineage>
</organism>
<dbReference type="InterPro" id="IPR016024">
    <property type="entry name" value="ARM-type_fold"/>
</dbReference>
<feature type="compositionally biased region" description="Basic and acidic residues" evidence="4">
    <location>
        <begin position="1506"/>
        <end position="1516"/>
    </location>
</feature>
<dbReference type="InterPro" id="IPR056843">
    <property type="entry name" value="THADA-like_TPR"/>
</dbReference>
<dbReference type="SUPFAM" id="SSF48371">
    <property type="entry name" value="ARM repeat"/>
    <property type="match status" value="1"/>
</dbReference>
<dbReference type="PANTHER" id="PTHR14387:SF0">
    <property type="entry name" value="DUF2428 DOMAIN-CONTAINING PROTEIN"/>
    <property type="match status" value="1"/>
</dbReference>
<accession>A0A854QJ91</accession>
<dbReference type="InterPro" id="IPR051954">
    <property type="entry name" value="tRNA_methyltransferase_THADA"/>
</dbReference>
<dbReference type="GO" id="GO:0005829">
    <property type="term" value="C:cytosol"/>
    <property type="evidence" value="ECO:0007669"/>
    <property type="project" value="TreeGrafter"/>
</dbReference>
<dbReference type="EMBL" id="AMKT01000044">
    <property type="protein sequence ID" value="OXG20872.1"/>
    <property type="molecule type" value="Genomic_DNA"/>
</dbReference>
<dbReference type="PANTHER" id="PTHR14387">
    <property type="entry name" value="THADA/DEATH RECEPTOR INTERACTING PROTEIN"/>
    <property type="match status" value="1"/>
</dbReference>
<reference evidence="8 9" key="1">
    <citation type="submission" date="2017-06" db="EMBL/GenBank/DDBJ databases">
        <title>Global population genomics of the pathogenic fungus Cryptococcus neoformans var. grubii.</title>
        <authorList>
            <person name="Cuomo C."/>
            <person name="Litvintseva A."/>
            <person name="Chen Y."/>
            <person name="Young S."/>
            <person name="Zeng Q."/>
            <person name="Chapman S."/>
            <person name="Gujja S."/>
            <person name="Saif S."/>
            <person name="Birren B."/>
        </authorList>
    </citation>
    <scope>NUCLEOTIDE SEQUENCE [LARGE SCALE GENOMIC DNA]</scope>
    <source>
        <strain evidence="8 9">Tu259-1</strain>
    </source>
</reference>
<dbReference type="InterPro" id="IPR056842">
    <property type="entry name" value="THADA-like_TPR_C"/>
</dbReference>
<feature type="domain" description="tRNA (32-2'-O)-methyltransferase regulator THADA-like TPR repeats region" evidence="6">
    <location>
        <begin position="247"/>
        <end position="464"/>
    </location>
</feature>
<dbReference type="Proteomes" id="UP000199727">
    <property type="component" value="Unassembled WGS sequence"/>
</dbReference>
<feature type="region of interest" description="Disordered" evidence="4">
    <location>
        <begin position="1504"/>
        <end position="1525"/>
    </location>
</feature>
<evidence type="ECO:0000313" key="9">
    <source>
        <dbReference type="Proteomes" id="UP000199727"/>
    </source>
</evidence>
<comment type="similarity">
    <text evidence="1">Belongs to the THADA family.</text>
</comment>
<sequence length="1525" mass="168359">MSPSHTIPGLEKLETCRKALLKASPQDLQDVQLLSEATEIILSPQDEKLHLKLLELLLALLRQVTSVLSLSPNESVRSLAQDRLAPEFQPGKPLILFLSANIDHGLKVQQTRSVEVLAAAAKLAVTISSHGILASSASSATQRGNFMVPLFTCIAGGDVTNRGDLSILIALLPYIPPGAIPSSLLDKLLSELHVAHNASVRCHLAADLAIVLGGVSLAAPSSNLPSTPEQQKRILLPLLSAFAASQPSSTLLHVSRYLLPRLFGLFPSLLLALLSMLGAPNPVYGAWVAVASIGVQQGLTSIEDLPQEDVMVVLESDESETRLRAFELVSGRKEYTAGVIELIKLSFKRNEALSSAGARSAFSSATYAFFIRLHQYETLARRTLRKLSKQSNTSSTVAETTQLRGSLSQTAEFHSWFLHFINNNLWHARRYPVFKVLLSLNLLGRYLEVFGDDEGVQGKIFTQDRVENLLACQASEFTEVRSRARKILDDAKVSLTGYESLHTPSAQALLVSAFASLDHPRKTQAEAGKAALCILFGKVVQYGTVRESLEFVQNIIAKLEKGVEVIERDLVQIENHPLHGLLGAVKDVILCLNIKTVEAQQTWSPIFRQLMSLVTRIWNATRAVISLAPSGLVSADENGMEGTARADHEIARAYEVLGGGEEGEEEDGMDHTGLLSGCWRATMTAGELLAAIFTLPLARGGPSQLIWSVQDVNAAGITFLTWLHEIRHRGTFSKLANAFAQLVEAVRAIDSLKNLCDDWLTDELRAISSDQHSTTRRSAALPYSILSIVSNSETLLEKAVISLLEFAKVENASTSNVTKVHALNVLKIVLLDARQTKWFDVWFERSVITALQAFESPDWNVRNVGLILFSTLVHRCLAPPRGGQDYYRSRTTLASRRPFSLFHNKYPLILPFLKEYLTRGSDPDCQIRNRHSPLLPILIIVRSLKWSDKTAEMLSDLARAVEPYLGSREYQIRQTAAQALSSTVSPSEALKRALSIENYLSPSPETVNATHGYICFLRQLISNFIEWETVDAESLASIDNILLRLVKEYIPGTRPAITADVIGCVESYLVCTSVGKGPLVTEITSRAQKYMNRPSLAFAPAEEFRLAACAAVLSIHAKSPSIILSLLGSSSSEASNMVILDNFWQLQESYSPELLDRVISLGVRGKAGEGVQLKALNVLSEIAWQSMDCDALSGWKEKGGRFETVCEALDRIVINSKCVPIRQAALVALAWALHHALANSPGESKTMIPMYERLARYVLRVSHEDESQPARFAAYKALTHLTSHLVHLPHPAFHRTLIRLAQDDDEEIRSGAARIIVGMLGGEKGVVQQRAVEMWYDWATRLLSGFDRNSEELEQWLGWISDLAQDHKGYEHDIKTLKGGVDSEVLFEVEPSNIFRDPLVDVFYASKLLSNLRLAGLLGDRLSHRVPETRIRPEIQPIENVTRTPTVTTPCDDNNLQSPEYTESVGLDHVVEKLCFNSWSPIDDAWEARRSLMRRKELQRMIVSKEGCRQESDERGGQGSGGDTL</sequence>
<dbReference type="Gene3D" id="1.25.10.10">
    <property type="entry name" value="Leucine-rich Repeat Variant"/>
    <property type="match status" value="2"/>
</dbReference>
<feature type="coiled-coil region" evidence="3">
    <location>
        <begin position="549"/>
        <end position="576"/>
    </location>
</feature>